<dbReference type="Pfam" id="PF00149">
    <property type="entry name" value="Metallophos"/>
    <property type="match status" value="1"/>
</dbReference>
<dbReference type="Proteomes" id="UP000460272">
    <property type="component" value="Unassembled WGS sequence"/>
</dbReference>
<dbReference type="EMBL" id="RPFW01000007">
    <property type="protein sequence ID" value="TVZ01068.1"/>
    <property type="molecule type" value="Genomic_DNA"/>
</dbReference>
<dbReference type="InterPro" id="IPR039331">
    <property type="entry name" value="PAPs-like"/>
</dbReference>
<dbReference type="GO" id="GO:0003993">
    <property type="term" value="F:acid phosphatase activity"/>
    <property type="evidence" value="ECO:0007669"/>
    <property type="project" value="InterPro"/>
</dbReference>
<dbReference type="OrthoDB" id="5513218at2"/>
<gene>
    <name evidence="3" type="ORF">EAS64_32725</name>
</gene>
<name>A0A6P2BQD9_9ACTN</name>
<dbReference type="AlphaFoldDB" id="A0A6P2BQD9"/>
<dbReference type="RefSeq" id="WP_145859348.1">
    <property type="nucleotide sequence ID" value="NZ_RPFW01000007.1"/>
</dbReference>
<evidence type="ECO:0000259" key="2">
    <source>
        <dbReference type="Pfam" id="PF00149"/>
    </source>
</evidence>
<keyword evidence="1" id="KW-0732">Signal</keyword>
<keyword evidence="4" id="KW-1185">Reference proteome</keyword>
<proteinExistence type="predicted"/>
<dbReference type="InterPro" id="IPR029052">
    <property type="entry name" value="Metallo-depent_PP-like"/>
</dbReference>
<feature type="domain" description="Calcineurin-like phosphoesterase" evidence="2">
    <location>
        <begin position="54"/>
        <end position="261"/>
    </location>
</feature>
<evidence type="ECO:0000313" key="4">
    <source>
        <dbReference type="Proteomes" id="UP000460272"/>
    </source>
</evidence>
<protein>
    <recommendedName>
        <fullName evidence="2">Calcineurin-like phosphoesterase domain-containing protein</fullName>
    </recommendedName>
</protein>
<sequence length="357" mass="37916">MPQPPHGDTSYTLAAVGDIACEPDDAQNAATPAALKCGSPSLGGFSAEFATAQQADAMHPDAVALLGDEQYEVGKLTDFEQSFEQAWGGLKMLERPAPGNHEYYAYTKKGDNEVGQNGTGYFAYFNGHTQAGTPNAQGQAGDDTAANQGWYSYNVGNWHIVSLNIECNSAAFNNDCSTTDGGLLAQETQWLATDLASNRQACTIAYWHQPTFTAADPVSATLPNPSVPGADSAEGLAADAWWKLLYKSHATLVLNGHEHYYARFRPMDPAGNYDPRNGIPQFIVGSGGEALDTLATNADGSYSNPNVVTAQDQAYGVMKLTLHEHSYSWDYQPALAGPNASATAMSYSDSGSASCRG</sequence>
<dbReference type="PANTHER" id="PTHR22953:SF153">
    <property type="entry name" value="PURPLE ACID PHOSPHATASE"/>
    <property type="match status" value="1"/>
</dbReference>
<dbReference type="PANTHER" id="PTHR22953">
    <property type="entry name" value="ACID PHOSPHATASE RELATED"/>
    <property type="match status" value="1"/>
</dbReference>
<dbReference type="Gene3D" id="3.60.21.10">
    <property type="match status" value="1"/>
</dbReference>
<evidence type="ECO:0000256" key="1">
    <source>
        <dbReference type="ARBA" id="ARBA00022729"/>
    </source>
</evidence>
<comment type="caution">
    <text evidence="3">The sequence shown here is derived from an EMBL/GenBank/DDBJ whole genome shotgun (WGS) entry which is preliminary data.</text>
</comment>
<reference evidence="3 4" key="1">
    <citation type="submission" date="2018-11" db="EMBL/GenBank/DDBJ databases">
        <title>Trebonia kvetii gen.nov., sp.nov., a novel acidophilic actinobacterium, and proposal of the new actinobacterial family Treboniaceae fam. nov.</title>
        <authorList>
            <person name="Rapoport D."/>
            <person name="Sagova-Mareckova M."/>
            <person name="Sedlacek I."/>
            <person name="Provaznik J."/>
            <person name="Kralova S."/>
            <person name="Pavlinic D."/>
            <person name="Benes V."/>
            <person name="Kopecky J."/>
        </authorList>
    </citation>
    <scope>NUCLEOTIDE SEQUENCE [LARGE SCALE GENOMIC DNA]</scope>
    <source>
        <strain evidence="3 4">15Tr583</strain>
    </source>
</reference>
<dbReference type="InterPro" id="IPR004843">
    <property type="entry name" value="Calcineurin-like_PHP"/>
</dbReference>
<accession>A0A6P2BQD9</accession>
<organism evidence="3 4">
    <name type="scientific">Trebonia kvetii</name>
    <dbReference type="NCBI Taxonomy" id="2480626"/>
    <lineage>
        <taxon>Bacteria</taxon>
        <taxon>Bacillati</taxon>
        <taxon>Actinomycetota</taxon>
        <taxon>Actinomycetes</taxon>
        <taxon>Streptosporangiales</taxon>
        <taxon>Treboniaceae</taxon>
        <taxon>Trebonia</taxon>
    </lineage>
</organism>
<dbReference type="SUPFAM" id="SSF56300">
    <property type="entry name" value="Metallo-dependent phosphatases"/>
    <property type="match status" value="1"/>
</dbReference>
<evidence type="ECO:0000313" key="3">
    <source>
        <dbReference type="EMBL" id="TVZ01068.1"/>
    </source>
</evidence>